<sequence>MTARTSNTSPRPTVHFNEVVQFDDDDSGCLCVEKTKPRIPISTMEQSRWLPSLDSPESSDKKGSKAMPLRREIMKDDCLPCPPMPPRLPIRWPSSPSLNMISERKNVSSTTASSSSKTISFVPSE</sequence>
<evidence type="ECO:0000313" key="2">
    <source>
        <dbReference type="EMBL" id="CAJ1962334.1"/>
    </source>
</evidence>
<feature type="region of interest" description="Disordered" evidence="1">
    <location>
        <begin position="102"/>
        <end position="125"/>
    </location>
</feature>
<comment type="caution">
    <text evidence="2">The sequence shown here is derived from an EMBL/GenBank/DDBJ whole genome shotgun (WGS) entry which is preliminary data.</text>
</comment>
<evidence type="ECO:0000256" key="1">
    <source>
        <dbReference type="SAM" id="MobiDB-lite"/>
    </source>
</evidence>
<gene>
    <name evidence="2" type="ORF">CYCCA115_LOCUS19635</name>
</gene>
<organism evidence="2 3">
    <name type="scientific">Cylindrotheca closterium</name>
    <dbReference type="NCBI Taxonomy" id="2856"/>
    <lineage>
        <taxon>Eukaryota</taxon>
        <taxon>Sar</taxon>
        <taxon>Stramenopiles</taxon>
        <taxon>Ochrophyta</taxon>
        <taxon>Bacillariophyta</taxon>
        <taxon>Bacillariophyceae</taxon>
        <taxon>Bacillariophycidae</taxon>
        <taxon>Bacillariales</taxon>
        <taxon>Bacillariaceae</taxon>
        <taxon>Cylindrotheca</taxon>
    </lineage>
</organism>
<keyword evidence="3" id="KW-1185">Reference proteome</keyword>
<dbReference type="Proteomes" id="UP001295423">
    <property type="component" value="Unassembled WGS sequence"/>
</dbReference>
<reference evidence="2" key="1">
    <citation type="submission" date="2023-08" db="EMBL/GenBank/DDBJ databases">
        <authorList>
            <person name="Audoor S."/>
            <person name="Bilcke G."/>
        </authorList>
    </citation>
    <scope>NUCLEOTIDE SEQUENCE</scope>
</reference>
<feature type="compositionally biased region" description="Basic and acidic residues" evidence="1">
    <location>
        <begin position="58"/>
        <end position="70"/>
    </location>
</feature>
<proteinExistence type="predicted"/>
<feature type="region of interest" description="Disordered" evidence="1">
    <location>
        <begin position="42"/>
        <end position="70"/>
    </location>
</feature>
<dbReference type="EMBL" id="CAKOGP040002103">
    <property type="protein sequence ID" value="CAJ1962334.1"/>
    <property type="molecule type" value="Genomic_DNA"/>
</dbReference>
<name>A0AAD2G7C0_9STRA</name>
<dbReference type="AlphaFoldDB" id="A0AAD2G7C0"/>
<accession>A0AAD2G7C0</accession>
<protein>
    <submittedName>
        <fullName evidence="2">Uncharacterized protein</fullName>
    </submittedName>
</protein>
<evidence type="ECO:0000313" key="3">
    <source>
        <dbReference type="Proteomes" id="UP001295423"/>
    </source>
</evidence>
<feature type="compositionally biased region" description="Low complexity" evidence="1">
    <location>
        <begin position="108"/>
        <end position="125"/>
    </location>
</feature>